<proteinExistence type="predicted"/>
<keyword evidence="2" id="KW-1185">Reference proteome</keyword>
<reference evidence="1 2" key="1">
    <citation type="submission" date="2013-11" db="EMBL/GenBank/DDBJ databases">
        <title>Opisthorchis viverrini - life in the bile duct.</title>
        <authorList>
            <person name="Young N.D."/>
            <person name="Nagarajan N."/>
            <person name="Lin S.J."/>
            <person name="Korhonen P.K."/>
            <person name="Jex A.R."/>
            <person name="Hall R.S."/>
            <person name="Safavi-Hemami H."/>
            <person name="Kaewkong W."/>
            <person name="Bertrand D."/>
            <person name="Gao S."/>
            <person name="Seet Q."/>
            <person name="Wongkham S."/>
            <person name="Teh B.T."/>
            <person name="Wongkham C."/>
            <person name="Intapan P.M."/>
            <person name="Maleewong W."/>
            <person name="Yang X."/>
            <person name="Hu M."/>
            <person name="Wang Z."/>
            <person name="Hofmann A."/>
            <person name="Sternberg P.W."/>
            <person name="Tan P."/>
            <person name="Wang J."/>
            <person name="Gasser R.B."/>
        </authorList>
    </citation>
    <scope>NUCLEOTIDE SEQUENCE [LARGE SCALE GENOMIC DNA]</scope>
</reference>
<protein>
    <submittedName>
        <fullName evidence="1">Uncharacterized protein</fullName>
    </submittedName>
</protein>
<dbReference type="GeneID" id="20323130"/>
<dbReference type="RefSeq" id="XP_009173158.1">
    <property type="nucleotide sequence ID" value="XM_009174894.1"/>
</dbReference>
<dbReference type="Proteomes" id="UP000054324">
    <property type="component" value="Unassembled WGS sequence"/>
</dbReference>
<dbReference type="CTD" id="20323130"/>
<name>A0A074ZIG1_OPIVI</name>
<evidence type="ECO:0000313" key="1">
    <source>
        <dbReference type="EMBL" id="KER23100.1"/>
    </source>
</evidence>
<gene>
    <name evidence="1" type="ORF">T265_08951</name>
</gene>
<organism evidence="1 2">
    <name type="scientific">Opisthorchis viverrini</name>
    <name type="common">Southeast Asian liver fluke</name>
    <dbReference type="NCBI Taxonomy" id="6198"/>
    <lineage>
        <taxon>Eukaryota</taxon>
        <taxon>Metazoa</taxon>
        <taxon>Spiralia</taxon>
        <taxon>Lophotrochozoa</taxon>
        <taxon>Platyhelminthes</taxon>
        <taxon>Trematoda</taxon>
        <taxon>Digenea</taxon>
        <taxon>Opisthorchiida</taxon>
        <taxon>Opisthorchiata</taxon>
        <taxon>Opisthorchiidae</taxon>
        <taxon>Opisthorchis</taxon>
    </lineage>
</organism>
<evidence type="ECO:0000313" key="2">
    <source>
        <dbReference type="Proteomes" id="UP000054324"/>
    </source>
</evidence>
<accession>A0A074ZIG1</accession>
<dbReference type="EMBL" id="KL596865">
    <property type="protein sequence ID" value="KER23100.1"/>
    <property type="molecule type" value="Genomic_DNA"/>
</dbReference>
<dbReference type="AlphaFoldDB" id="A0A074ZIG1"/>
<dbReference type="KEGG" id="ovi:T265_08951"/>
<sequence length="106" mass="11837">MKCQVNVTHNHRPTNYGVGAAERNDFVGEYVLGNTLGIGFDITKIADMTNRILRCTMVYSGRVEVGSGRHTTICRVAKHMDVKTMFAGCEARDVNIDRDRSVFNLV</sequence>